<comment type="caution">
    <text evidence="1">The sequence shown here is derived from an EMBL/GenBank/DDBJ whole genome shotgun (WGS) entry which is preliminary data.</text>
</comment>
<reference evidence="1 2" key="1">
    <citation type="submission" date="2012-09" db="EMBL/GenBank/DDBJ databases">
        <title>Draft Genome Sequences of 6 Strains from Genus Thauera.</title>
        <authorList>
            <person name="Liu B."/>
            <person name="Shapleigh J.P."/>
            <person name="Frostegard A.H."/>
        </authorList>
    </citation>
    <scope>NUCLEOTIDE SEQUENCE [LARGE SCALE GENOMIC DNA]</scope>
    <source>
        <strain evidence="1 2">B4P</strain>
    </source>
</reference>
<gene>
    <name evidence="1" type="ORF">C667_10290</name>
</gene>
<protein>
    <submittedName>
        <fullName evidence="1">Uncharacterized protein</fullName>
    </submittedName>
</protein>
<keyword evidence="2" id="KW-1185">Reference proteome</keyword>
<organism evidence="1 2">
    <name type="scientific">Thauera phenylacetica B4P</name>
    <dbReference type="NCBI Taxonomy" id="1234382"/>
    <lineage>
        <taxon>Bacteria</taxon>
        <taxon>Pseudomonadati</taxon>
        <taxon>Pseudomonadota</taxon>
        <taxon>Betaproteobacteria</taxon>
        <taxon>Rhodocyclales</taxon>
        <taxon>Zoogloeaceae</taxon>
        <taxon>Thauera</taxon>
    </lineage>
</organism>
<dbReference type="RefSeq" id="WP_004362150.1">
    <property type="nucleotide sequence ID" value="NZ_AMXF01000062.1"/>
</dbReference>
<evidence type="ECO:0000313" key="2">
    <source>
        <dbReference type="Proteomes" id="UP000013047"/>
    </source>
</evidence>
<name>N6ZRJ9_9RHOO</name>
<dbReference type="Proteomes" id="UP000013047">
    <property type="component" value="Unassembled WGS sequence"/>
</dbReference>
<dbReference type="EMBL" id="AMXF01000062">
    <property type="protein sequence ID" value="ENO97142.1"/>
    <property type="molecule type" value="Genomic_DNA"/>
</dbReference>
<sequence>MTNATDRGTPLTLREAAKLLTGEGMSAHDAEVLLANAIQQCELHANVKRWATEQWDGPLLPGNINPRETHIERSDLDAWRSSGEAA</sequence>
<dbReference type="OrthoDB" id="8527301at2"/>
<accession>N6ZRJ9</accession>
<dbReference type="AlphaFoldDB" id="N6ZRJ9"/>
<proteinExistence type="predicted"/>
<evidence type="ECO:0000313" key="1">
    <source>
        <dbReference type="EMBL" id="ENO97142.1"/>
    </source>
</evidence>